<proteinExistence type="predicted"/>
<gene>
    <name evidence="1" type="ORF">FIBSPDRAFT_827839</name>
</gene>
<reference evidence="1 2" key="1">
    <citation type="journal article" date="2016" name="Mol. Biol. Evol.">
        <title>Comparative Genomics of Early-Diverging Mushroom-Forming Fungi Provides Insights into the Origins of Lignocellulose Decay Capabilities.</title>
        <authorList>
            <person name="Nagy L.G."/>
            <person name="Riley R."/>
            <person name="Tritt A."/>
            <person name="Adam C."/>
            <person name="Daum C."/>
            <person name="Floudas D."/>
            <person name="Sun H."/>
            <person name="Yadav J.S."/>
            <person name="Pangilinan J."/>
            <person name="Larsson K.H."/>
            <person name="Matsuura K."/>
            <person name="Barry K."/>
            <person name="Labutti K."/>
            <person name="Kuo R."/>
            <person name="Ohm R.A."/>
            <person name="Bhattacharya S.S."/>
            <person name="Shirouzu T."/>
            <person name="Yoshinaga Y."/>
            <person name="Martin F.M."/>
            <person name="Grigoriev I.V."/>
            <person name="Hibbett D.S."/>
        </authorList>
    </citation>
    <scope>NUCLEOTIDE SEQUENCE [LARGE SCALE GENOMIC DNA]</scope>
    <source>
        <strain evidence="1 2">CBS 109695</strain>
    </source>
</reference>
<organism evidence="1 2">
    <name type="scientific">Athelia psychrophila</name>
    <dbReference type="NCBI Taxonomy" id="1759441"/>
    <lineage>
        <taxon>Eukaryota</taxon>
        <taxon>Fungi</taxon>
        <taxon>Dikarya</taxon>
        <taxon>Basidiomycota</taxon>
        <taxon>Agaricomycotina</taxon>
        <taxon>Agaricomycetes</taxon>
        <taxon>Agaricomycetidae</taxon>
        <taxon>Atheliales</taxon>
        <taxon>Atheliaceae</taxon>
        <taxon>Athelia</taxon>
    </lineage>
</organism>
<accession>A0A166I995</accession>
<name>A0A166I995_9AGAM</name>
<dbReference type="OrthoDB" id="2844293at2759"/>
<dbReference type="EMBL" id="KV417562">
    <property type="protein sequence ID" value="KZP19580.1"/>
    <property type="molecule type" value="Genomic_DNA"/>
</dbReference>
<keyword evidence="2" id="KW-1185">Reference proteome</keyword>
<protein>
    <submittedName>
        <fullName evidence="1">Uncharacterized protein</fullName>
    </submittedName>
</protein>
<evidence type="ECO:0000313" key="1">
    <source>
        <dbReference type="EMBL" id="KZP19580.1"/>
    </source>
</evidence>
<sequence>MSDSATVSPTEQEVVDIIRRIQQSQGVQTGIPKIHEFIKASRPAWVLSEKRLRDIRRKHNLVPSDSTTSLTSGTHVFTGPMKKLHLKYILGGDGPTVPFLEDIPAELCDINAPREATSKFISDLIELRDVDALKRWDSTCLFCARRAQALYSIPGVTLHVEPPTVLVTALPLCSMTNACARKAGTLMENAMMDPNGPIMKEASVYTMS</sequence>
<dbReference type="Proteomes" id="UP000076532">
    <property type="component" value="Unassembled WGS sequence"/>
</dbReference>
<evidence type="ECO:0000313" key="2">
    <source>
        <dbReference type="Proteomes" id="UP000076532"/>
    </source>
</evidence>
<dbReference type="AlphaFoldDB" id="A0A166I995"/>